<dbReference type="PANTHER" id="PTHR31132:SF13">
    <property type="entry name" value="N-LYSINE METHYLTRANSFERASE"/>
    <property type="match status" value="1"/>
</dbReference>
<dbReference type="AlphaFoldDB" id="A0A9D4UE14"/>
<feature type="region of interest" description="Disordered" evidence="1">
    <location>
        <begin position="95"/>
        <end position="145"/>
    </location>
</feature>
<feature type="compositionally biased region" description="Polar residues" evidence="1">
    <location>
        <begin position="44"/>
        <end position="61"/>
    </location>
</feature>
<accession>A0A9D4UE14</accession>
<reference evidence="3" key="1">
    <citation type="submission" date="2021-01" db="EMBL/GenBank/DDBJ databases">
        <title>Adiantum capillus-veneris genome.</title>
        <authorList>
            <person name="Fang Y."/>
            <person name="Liao Q."/>
        </authorList>
    </citation>
    <scope>NUCLEOTIDE SEQUENCE</scope>
    <source>
        <strain evidence="3">H3</strain>
        <tissue evidence="3">Leaf</tissue>
    </source>
</reference>
<evidence type="ECO:0000259" key="2">
    <source>
        <dbReference type="Pfam" id="PF13266"/>
    </source>
</evidence>
<dbReference type="Pfam" id="PF13266">
    <property type="entry name" value="DUF4057"/>
    <property type="match status" value="1"/>
</dbReference>
<gene>
    <name evidence="3" type="ORF">GOP47_0018855</name>
</gene>
<feature type="compositionally biased region" description="Basic and acidic residues" evidence="1">
    <location>
        <begin position="95"/>
        <end position="108"/>
    </location>
</feature>
<name>A0A9D4UE14_ADICA</name>
<dbReference type="OrthoDB" id="1868458at2759"/>
<evidence type="ECO:0000313" key="4">
    <source>
        <dbReference type="Proteomes" id="UP000886520"/>
    </source>
</evidence>
<evidence type="ECO:0000313" key="3">
    <source>
        <dbReference type="EMBL" id="KAI5066231.1"/>
    </source>
</evidence>
<feature type="region of interest" description="Disordered" evidence="1">
    <location>
        <begin position="1"/>
        <end position="71"/>
    </location>
</feature>
<dbReference type="EMBL" id="JABFUD020000018">
    <property type="protein sequence ID" value="KAI5066231.1"/>
    <property type="molecule type" value="Genomic_DNA"/>
</dbReference>
<keyword evidence="4" id="KW-1185">Reference proteome</keyword>
<dbReference type="Proteomes" id="UP000886520">
    <property type="component" value="Chromosome 18"/>
</dbReference>
<sequence>MPVVDGSPARRGLTPPGGPSTFDLFSWSEGPDASDMHTPARISATESKTFTHGGEESSNNGPVGRPTIRMHQPAGGVSTIAFGEHLSPEEAEALLKRRPGSDTKRREMSGNAIFGSEQPSDGLDSVNGSSTPERPSVRVHQVEGSSTAAKPISINANVGRHMVWALSRPTKSLWVTRFKMVSGLSSGGRRGPDAKRSTPLSFASLHLLSTLSSCREP</sequence>
<comment type="caution">
    <text evidence="3">The sequence shown here is derived from an EMBL/GenBank/DDBJ whole genome shotgun (WGS) entry which is preliminary data.</text>
</comment>
<dbReference type="PANTHER" id="PTHR31132">
    <property type="entry name" value="N-LYSINE METHYLTRANSFERASE"/>
    <property type="match status" value="1"/>
</dbReference>
<protein>
    <recommendedName>
        <fullName evidence="2">DUF4057 domain-containing protein</fullName>
    </recommendedName>
</protein>
<evidence type="ECO:0000256" key="1">
    <source>
        <dbReference type="SAM" id="MobiDB-lite"/>
    </source>
</evidence>
<dbReference type="InterPro" id="IPR025131">
    <property type="entry name" value="DUF4057"/>
</dbReference>
<feature type="domain" description="DUF4057" evidence="2">
    <location>
        <begin position="62"/>
        <end position="142"/>
    </location>
</feature>
<proteinExistence type="predicted"/>
<organism evidence="3 4">
    <name type="scientific">Adiantum capillus-veneris</name>
    <name type="common">Maidenhair fern</name>
    <dbReference type="NCBI Taxonomy" id="13818"/>
    <lineage>
        <taxon>Eukaryota</taxon>
        <taxon>Viridiplantae</taxon>
        <taxon>Streptophyta</taxon>
        <taxon>Embryophyta</taxon>
        <taxon>Tracheophyta</taxon>
        <taxon>Polypodiopsida</taxon>
        <taxon>Polypodiidae</taxon>
        <taxon>Polypodiales</taxon>
        <taxon>Pteridineae</taxon>
        <taxon>Pteridaceae</taxon>
        <taxon>Vittarioideae</taxon>
        <taxon>Adiantum</taxon>
    </lineage>
</organism>